<proteinExistence type="inferred from homology"/>
<dbReference type="PANTHER" id="PTHR42760">
    <property type="entry name" value="SHORT-CHAIN DEHYDROGENASES/REDUCTASES FAMILY MEMBER"/>
    <property type="match status" value="1"/>
</dbReference>
<dbReference type="NCBIfam" id="NF005559">
    <property type="entry name" value="PRK07231.1"/>
    <property type="match status" value="1"/>
</dbReference>
<dbReference type="PRINTS" id="PR00080">
    <property type="entry name" value="SDRFAMILY"/>
</dbReference>
<comment type="similarity">
    <text evidence="1">Belongs to the short-chain dehydrogenases/reductases (SDR) family.</text>
</comment>
<dbReference type="InterPro" id="IPR002347">
    <property type="entry name" value="SDR_fam"/>
</dbReference>
<protein>
    <submittedName>
        <fullName evidence="3">Uncharacterized protein</fullName>
    </submittedName>
</protein>
<dbReference type="AlphaFoldDB" id="A0A382AUZ9"/>
<name>A0A382AUZ9_9ZZZZ</name>
<sequence length="246" mass="26229">VRLEGKSAIITGGGSGIGLACAKRFSIEGAAVAIFGRRRNKLELAAKDIEGQILPIAGDLTNNNDLDNLVSKTLHAFGKIDIVVNNGGIFAGSSLHETKDEDWNIIMDTNINSVFQLTKRVLPHMMESKAGTFVHIASILGLVAAPGVAAYNVSKGALLQFNRSIAMEYGSLGIRSNAICPGLVKTDMTEDLMKDEELMLEWSKDYPIGRFGVPEDIANACLYLASDESSFVTGATLPVDGGFTAH</sequence>
<dbReference type="Pfam" id="PF13561">
    <property type="entry name" value="adh_short_C2"/>
    <property type="match status" value="1"/>
</dbReference>
<dbReference type="InterPro" id="IPR036291">
    <property type="entry name" value="NAD(P)-bd_dom_sf"/>
</dbReference>
<gene>
    <name evidence="3" type="ORF">METZ01_LOCUS158038</name>
</gene>
<dbReference type="EMBL" id="UINC01026898">
    <property type="protein sequence ID" value="SVB05184.1"/>
    <property type="molecule type" value="Genomic_DNA"/>
</dbReference>
<accession>A0A382AUZ9</accession>
<dbReference type="InterPro" id="IPR020904">
    <property type="entry name" value="Sc_DH/Rdtase_CS"/>
</dbReference>
<dbReference type="PANTHER" id="PTHR42760:SF115">
    <property type="entry name" value="3-OXOACYL-[ACYL-CARRIER-PROTEIN] REDUCTASE FABG"/>
    <property type="match status" value="1"/>
</dbReference>
<organism evidence="3">
    <name type="scientific">marine metagenome</name>
    <dbReference type="NCBI Taxonomy" id="408172"/>
    <lineage>
        <taxon>unclassified sequences</taxon>
        <taxon>metagenomes</taxon>
        <taxon>ecological metagenomes</taxon>
    </lineage>
</organism>
<reference evidence="3" key="1">
    <citation type="submission" date="2018-05" db="EMBL/GenBank/DDBJ databases">
        <authorList>
            <person name="Lanie J.A."/>
            <person name="Ng W.-L."/>
            <person name="Kazmierczak K.M."/>
            <person name="Andrzejewski T.M."/>
            <person name="Davidsen T.M."/>
            <person name="Wayne K.J."/>
            <person name="Tettelin H."/>
            <person name="Glass J.I."/>
            <person name="Rusch D."/>
            <person name="Podicherti R."/>
            <person name="Tsui H.-C.T."/>
            <person name="Winkler M.E."/>
        </authorList>
    </citation>
    <scope>NUCLEOTIDE SEQUENCE</scope>
</reference>
<dbReference type="Gene3D" id="3.40.50.720">
    <property type="entry name" value="NAD(P)-binding Rossmann-like Domain"/>
    <property type="match status" value="1"/>
</dbReference>
<dbReference type="SUPFAM" id="SSF51735">
    <property type="entry name" value="NAD(P)-binding Rossmann-fold domains"/>
    <property type="match status" value="1"/>
</dbReference>
<evidence type="ECO:0000256" key="2">
    <source>
        <dbReference type="ARBA" id="ARBA00023002"/>
    </source>
</evidence>
<feature type="non-terminal residue" evidence="3">
    <location>
        <position position="1"/>
    </location>
</feature>
<keyword evidence="2" id="KW-0560">Oxidoreductase</keyword>
<dbReference type="FunFam" id="3.40.50.720:FF:000084">
    <property type="entry name" value="Short-chain dehydrogenase reductase"/>
    <property type="match status" value="1"/>
</dbReference>
<evidence type="ECO:0000313" key="3">
    <source>
        <dbReference type="EMBL" id="SVB05184.1"/>
    </source>
</evidence>
<dbReference type="PRINTS" id="PR00081">
    <property type="entry name" value="GDHRDH"/>
</dbReference>
<dbReference type="PROSITE" id="PS00061">
    <property type="entry name" value="ADH_SHORT"/>
    <property type="match status" value="1"/>
</dbReference>
<evidence type="ECO:0000256" key="1">
    <source>
        <dbReference type="ARBA" id="ARBA00006484"/>
    </source>
</evidence>
<dbReference type="CDD" id="cd05233">
    <property type="entry name" value="SDR_c"/>
    <property type="match status" value="1"/>
</dbReference>
<dbReference type="GO" id="GO:0016616">
    <property type="term" value="F:oxidoreductase activity, acting on the CH-OH group of donors, NAD or NADP as acceptor"/>
    <property type="evidence" value="ECO:0007669"/>
    <property type="project" value="TreeGrafter"/>
</dbReference>